<evidence type="ECO:0000313" key="1">
    <source>
        <dbReference type="EMBL" id="KAA0017111.1"/>
    </source>
</evidence>
<dbReference type="NCBIfam" id="TIGR02215">
    <property type="entry name" value="phage_chp_gp8"/>
    <property type="match status" value="1"/>
</dbReference>
<name>A0A640WAE3_9GAMM</name>
<organism evidence="1 2">
    <name type="scientific">Salinicola corii</name>
    <dbReference type="NCBI Taxonomy" id="2606937"/>
    <lineage>
        <taxon>Bacteria</taxon>
        <taxon>Pseudomonadati</taxon>
        <taxon>Pseudomonadota</taxon>
        <taxon>Gammaproteobacteria</taxon>
        <taxon>Oceanospirillales</taxon>
        <taxon>Halomonadaceae</taxon>
        <taxon>Salinicola</taxon>
    </lineage>
</organism>
<comment type="caution">
    <text evidence="1">The sequence shown here is derived from an EMBL/GenBank/DDBJ whole genome shotgun (WGS) entry which is preliminary data.</text>
</comment>
<dbReference type="Pfam" id="PF05135">
    <property type="entry name" value="Phage_connect_1"/>
    <property type="match status" value="1"/>
</dbReference>
<proteinExistence type="predicted"/>
<dbReference type="CDD" id="cd08054">
    <property type="entry name" value="gp6"/>
    <property type="match status" value="1"/>
</dbReference>
<sequence>MIRSRLIVPPAAEPVTLDEAKVQARVEHDDDDEMIQRLIASARSSAEQRTGRALITQTWEQRGRPQDGVVELRRWPAVEVVSVSGVDGPLDADSWRAELGEFPEVALIDCLDGDVTVEYVAGYGDSADAVPAPIRQWILVAVDTMYELREAEVTGTIVSRVGYVDELLNDYRVPVG</sequence>
<gene>
    <name evidence="1" type="ORF">F0A16_13975</name>
</gene>
<dbReference type="Gene3D" id="1.10.3230.30">
    <property type="entry name" value="Phage gp6-like head-tail connector protein"/>
    <property type="match status" value="1"/>
</dbReference>
<accession>A0A640WAE3</accession>
<protein>
    <recommendedName>
        <fullName evidence="3">Phage gp6-like head-tail connector protein</fullName>
    </recommendedName>
</protein>
<dbReference type="NCBIfam" id="TIGR01560">
    <property type="entry name" value="put_DNA_pack"/>
    <property type="match status" value="1"/>
</dbReference>
<dbReference type="InterPro" id="IPR021146">
    <property type="entry name" value="Phage_gp6-like_head-tail"/>
</dbReference>
<keyword evidence="2" id="KW-1185">Reference proteome</keyword>
<dbReference type="EMBL" id="VTPX01000008">
    <property type="protein sequence ID" value="KAA0017111.1"/>
    <property type="molecule type" value="Genomic_DNA"/>
</dbReference>
<evidence type="ECO:0008006" key="3">
    <source>
        <dbReference type="Google" id="ProtNLM"/>
    </source>
</evidence>
<reference evidence="1 2" key="1">
    <citation type="submission" date="2019-08" db="EMBL/GenBank/DDBJ databases">
        <title>Bioinformatics analysis of the strain L3 and L5.</title>
        <authorList>
            <person name="Li X."/>
        </authorList>
    </citation>
    <scope>NUCLEOTIDE SEQUENCE [LARGE SCALE GENOMIC DNA]</scope>
    <source>
        <strain evidence="1 2">L3</strain>
    </source>
</reference>
<dbReference type="InterPro" id="IPR011738">
    <property type="entry name" value="Phage_CHP"/>
</dbReference>
<evidence type="ECO:0000313" key="2">
    <source>
        <dbReference type="Proteomes" id="UP000466024"/>
    </source>
</evidence>
<dbReference type="InterPro" id="IPR006450">
    <property type="entry name" value="Phage_HK97_gp6-like"/>
</dbReference>
<dbReference type="RefSeq" id="WP_149436023.1">
    <property type="nucleotide sequence ID" value="NZ_VTPX01000008.1"/>
</dbReference>
<dbReference type="Proteomes" id="UP000466024">
    <property type="component" value="Unassembled WGS sequence"/>
</dbReference>
<dbReference type="AlphaFoldDB" id="A0A640WAE3"/>